<evidence type="ECO:0000313" key="3">
    <source>
        <dbReference type="Proteomes" id="UP000230638"/>
    </source>
</evidence>
<dbReference type="EMBL" id="PCTL01000029">
    <property type="protein sequence ID" value="PIP73142.1"/>
    <property type="molecule type" value="Genomic_DNA"/>
</dbReference>
<accession>A0A2H0CT89</accession>
<organism evidence="2 3">
    <name type="scientific">Candidatus Lloydbacteria bacterium CG22_combo_CG10-13_8_21_14_all_47_15</name>
    <dbReference type="NCBI Taxonomy" id="1974635"/>
    <lineage>
        <taxon>Bacteria</taxon>
        <taxon>Candidatus Lloydiibacteriota</taxon>
    </lineage>
</organism>
<reference evidence="2 3" key="1">
    <citation type="submission" date="2017-09" db="EMBL/GenBank/DDBJ databases">
        <title>Depth-based differentiation of microbial function through sediment-hosted aquifers and enrichment of novel symbionts in the deep terrestrial subsurface.</title>
        <authorList>
            <person name="Probst A.J."/>
            <person name="Ladd B."/>
            <person name="Jarett J.K."/>
            <person name="Geller-Mcgrath D.E."/>
            <person name="Sieber C.M."/>
            <person name="Emerson J.B."/>
            <person name="Anantharaman K."/>
            <person name="Thomas B.C."/>
            <person name="Malmstrom R."/>
            <person name="Stieglmeier M."/>
            <person name="Klingl A."/>
            <person name="Woyke T."/>
            <person name="Ryan C.M."/>
            <person name="Banfield J.F."/>
        </authorList>
    </citation>
    <scope>NUCLEOTIDE SEQUENCE [LARGE SCALE GENOMIC DNA]</scope>
    <source>
        <strain evidence="2">CG22_combo_CG10-13_8_21_14_all_47_15</strain>
    </source>
</reference>
<comment type="caution">
    <text evidence="2">The sequence shown here is derived from an EMBL/GenBank/DDBJ whole genome shotgun (WGS) entry which is preliminary data.</text>
</comment>
<keyword evidence="1" id="KW-1133">Transmembrane helix</keyword>
<name>A0A2H0CT89_9BACT</name>
<evidence type="ECO:0000256" key="1">
    <source>
        <dbReference type="SAM" id="Phobius"/>
    </source>
</evidence>
<keyword evidence="1" id="KW-0472">Membrane</keyword>
<sequence length="118" mass="13273">MAFFKKHMVSSGIQLKKAIMRRVYLAYAVRRVFHALTLKTAGIVLFAWGIFLQVSIGNVIANARQAADASYFAYAFAQTEFIVQAFMVGVIILSIWLAHDIYRTWKGAHTEAAGLVRF</sequence>
<feature type="transmembrane region" description="Helical" evidence="1">
    <location>
        <begin position="81"/>
        <end position="98"/>
    </location>
</feature>
<dbReference type="Proteomes" id="UP000230638">
    <property type="component" value="Unassembled WGS sequence"/>
</dbReference>
<dbReference type="AlphaFoldDB" id="A0A2H0CT89"/>
<feature type="transmembrane region" description="Helical" evidence="1">
    <location>
        <begin position="40"/>
        <end position="61"/>
    </location>
</feature>
<evidence type="ECO:0000313" key="2">
    <source>
        <dbReference type="EMBL" id="PIP73142.1"/>
    </source>
</evidence>
<gene>
    <name evidence="2" type="ORF">COW88_02980</name>
</gene>
<protein>
    <submittedName>
        <fullName evidence="2">Uncharacterized protein</fullName>
    </submittedName>
</protein>
<proteinExistence type="predicted"/>
<keyword evidence="1" id="KW-0812">Transmembrane</keyword>